<dbReference type="Pfam" id="PF03006">
    <property type="entry name" value="HlyIII"/>
    <property type="match status" value="1"/>
</dbReference>
<name>A0A2C9CQ00_9RHOB</name>
<keyword evidence="5" id="KW-0862">Zinc</keyword>
<evidence type="ECO:0000256" key="3">
    <source>
        <dbReference type="ARBA" id="ARBA00022989"/>
    </source>
</evidence>
<evidence type="ECO:0000313" key="7">
    <source>
        <dbReference type="EMBL" id="SOH93332.1"/>
    </source>
</evidence>
<feature type="transmembrane region" description="Helical" evidence="6">
    <location>
        <begin position="90"/>
        <end position="107"/>
    </location>
</feature>
<comment type="subcellular location">
    <subcellularLocation>
        <location evidence="1">Membrane</location>
        <topology evidence="1">Multi-pass membrane protein</topology>
    </subcellularLocation>
</comment>
<evidence type="ECO:0000256" key="4">
    <source>
        <dbReference type="ARBA" id="ARBA00023136"/>
    </source>
</evidence>
<dbReference type="OrthoDB" id="9813689at2"/>
<evidence type="ECO:0000256" key="5">
    <source>
        <dbReference type="PIRSR" id="PIRSR604254-1"/>
    </source>
</evidence>
<organism evidence="7 8">
    <name type="scientific">Pontivivens marinum</name>
    <dbReference type="NCBI Taxonomy" id="1690039"/>
    <lineage>
        <taxon>Bacteria</taxon>
        <taxon>Pseudomonadati</taxon>
        <taxon>Pseudomonadota</taxon>
        <taxon>Alphaproteobacteria</taxon>
        <taxon>Rhodobacterales</taxon>
        <taxon>Paracoccaceae</taxon>
        <taxon>Pontivivens</taxon>
    </lineage>
</organism>
<evidence type="ECO:0000256" key="2">
    <source>
        <dbReference type="ARBA" id="ARBA00022692"/>
    </source>
</evidence>
<keyword evidence="3 6" id="KW-1133">Transmembrane helix</keyword>
<keyword evidence="8" id="KW-1185">Reference proteome</keyword>
<gene>
    <name evidence="7" type="ORF">SAMN06273572_1027</name>
</gene>
<feature type="transmembrane region" description="Helical" evidence="6">
    <location>
        <begin position="119"/>
        <end position="139"/>
    </location>
</feature>
<feature type="binding site" evidence="5">
    <location>
        <position position="52"/>
    </location>
    <ligand>
        <name>Zn(2+)</name>
        <dbReference type="ChEBI" id="CHEBI:29105"/>
    </ligand>
</feature>
<accession>A0A2C9CQ00</accession>
<keyword evidence="5" id="KW-0479">Metal-binding</keyword>
<evidence type="ECO:0000256" key="1">
    <source>
        <dbReference type="ARBA" id="ARBA00004141"/>
    </source>
</evidence>
<dbReference type="RefSeq" id="WP_097928924.1">
    <property type="nucleotide sequence ID" value="NZ_OCTN01000002.1"/>
</dbReference>
<reference evidence="8" key="1">
    <citation type="submission" date="2017-09" db="EMBL/GenBank/DDBJ databases">
        <authorList>
            <person name="Varghese N."/>
            <person name="Submissions S."/>
        </authorList>
    </citation>
    <scope>NUCLEOTIDE SEQUENCE [LARGE SCALE GENOMIC DNA]</scope>
    <source>
        <strain evidence="8">C7</strain>
    </source>
</reference>
<evidence type="ECO:0000313" key="8">
    <source>
        <dbReference type="Proteomes" id="UP000220034"/>
    </source>
</evidence>
<dbReference type="GO" id="GO:0046872">
    <property type="term" value="F:metal ion binding"/>
    <property type="evidence" value="ECO:0007669"/>
    <property type="project" value="UniProtKB-KW"/>
</dbReference>
<dbReference type="EMBL" id="OCTN01000002">
    <property type="protein sequence ID" value="SOH93332.1"/>
    <property type="molecule type" value="Genomic_DNA"/>
</dbReference>
<protein>
    <submittedName>
        <fullName evidence="7">Hemolysin III</fullName>
    </submittedName>
</protein>
<feature type="transmembrane region" description="Helical" evidence="6">
    <location>
        <begin position="173"/>
        <end position="194"/>
    </location>
</feature>
<dbReference type="InterPro" id="IPR004254">
    <property type="entry name" value="AdipoR/HlyIII-related"/>
</dbReference>
<dbReference type="AlphaFoldDB" id="A0A2C9CQ00"/>
<evidence type="ECO:0000256" key="6">
    <source>
        <dbReference type="SAM" id="Phobius"/>
    </source>
</evidence>
<keyword evidence="4 6" id="KW-0472">Membrane</keyword>
<proteinExistence type="predicted"/>
<dbReference type="Proteomes" id="UP000220034">
    <property type="component" value="Unassembled WGS sequence"/>
</dbReference>
<feature type="transmembrane region" description="Helical" evidence="6">
    <location>
        <begin position="145"/>
        <end position="164"/>
    </location>
</feature>
<keyword evidence="2 6" id="KW-0812">Transmembrane</keyword>
<sequence>MVVHIIGLALILVAGSVLIFKSFGQVNGALAVGVTAYVCCALASNLASWAYHFAPWHDRRLLLRRVDHAAIYPSITGTFTPFFLYANTTWTLSLLAICWSLTAVAMWKKITDERVKSRWSTASYLGLGAIGLCALPDLAVVSSDVLFYIIGGSACYVIGTAFYIRKEMPYRYALWHSWVNFGGILMFCGVWMALF</sequence>
<feature type="transmembrane region" description="Helical" evidence="6">
    <location>
        <begin position="34"/>
        <end position="54"/>
    </location>
</feature>
<dbReference type="GO" id="GO:0016020">
    <property type="term" value="C:membrane"/>
    <property type="evidence" value="ECO:0007669"/>
    <property type="project" value="UniProtKB-SubCell"/>
</dbReference>